<dbReference type="Gene3D" id="3.40.50.150">
    <property type="entry name" value="Vaccinia Virus protein VP39"/>
    <property type="match status" value="1"/>
</dbReference>
<dbReference type="Proteomes" id="UP000654918">
    <property type="component" value="Unassembled WGS sequence"/>
</dbReference>
<dbReference type="CDD" id="cd02440">
    <property type="entry name" value="AdoMet_MTases"/>
    <property type="match status" value="1"/>
</dbReference>
<dbReference type="InterPro" id="IPR029063">
    <property type="entry name" value="SAM-dependent_MTases_sf"/>
</dbReference>
<keyword evidence="3" id="KW-0808">Transferase</keyword>
<name>A0A8H6NKM7_9PEZI</name>
<dbReference type="GO" id="GO:0008168">
    <property type="term" value="F:methyltransferase activity"/>
    <property type="evidence" value="ECO:0007669"/>
    <property type="project" value="UniProtKB-KW"/>
</dbReference>
<dbReference type="AlphaFoldDB" id="A0A8H6NKM7"/>
<organism evidence="3 4">
    <name type="scientific">Colletotrichum plurivorum</name>
    <dbReference type="NCBI Taxonomy" id="2175906"/>
    <lineage>
        <taxon>Eukaryota</taxon>
        <taxon>Fungi</taxon>
        <taxon>Dikarya</taxon>
        <taxon>Ascomycota</taxon>
        <taxon>Pezizomycotina</taxon>
        <taxon>Sordariomycetes</taxon>
        <taxon>Hypocreomycetidae</taxon>
        <taxon>Glomerellales</taxon>
        <taxon>Glomerellaceae</taxon>
        <taxon>Colletotrichum</taxon>
        <taxon>Colletotrichum orchidearum species complex</taxon>
    </lineage>
</organism>
<gene>
    <name evidence="3" type="ORF">CPLU01_03234</name>
</gene>
<evidence type="ECO:0000256" key="1">
    <source>
        <dbReference type="ARBA" id="ARBA00038158"/>
    </source>
</evidence>
<evidence type="ECO:0000313" key="4">
    <source>
        <dbReference type="Proteomes" id="UP000654918"/>
    </source>
</evidence>
<proteinExistence type="inferred from homology"/>
<keyword evidence="4" id="KW-1185">Reference proteome</keyword>
<evidence type="ECO:0000256" key="2">
    <source>
        <dbReference type="SAM" id="MobiDB-lite"/>
    </source>
</evidence>
<dbReference type="EMBL" id="WIGO01000027">
    <property type="protein sequence ID" value="KAF6837122.1"/>
    <property type="molecule type" value="Genomic_DNA"/>
</dbReference>
<keyword evidence="3" id="KW-0489">Methyltransferase</keyword>
<dbReference type="GO" id="GO:0032259">
    <property type="term" value="P:methylation"/>
    <property type="evidence" value="ECO:0007669"/>
    <property type="project" value="UniProtKB-KW"/>
</dbReference>
<feature type="region of interest" description="Disordered" evidence="2">
    <location>
        <begin position="1"/>
        <end position="27"/>
    </location>
</feature>
<comment type="caution">
    <text evidence="3">The sequence shown here is derived from an EMBL/GenBank/DDBJ whole genome shotgun (WGS) entry which is preliminary data.</text>
</comment>
<protein>
    <submittedName>
        <fullName evidence="3">Methyltransferase domain-containing protein</fullName>
    </submittedName>
</protein>
<sequence length="354" mass="40433">MQQDSAEVVIDVDDDDTQSETGSSIASSRTSLRSSLLDYRVENGRTYHRYKDGSMLRHLFLSCGLQSLTRLPEYAIPNDEREQDRLDLTHQLWLLTIDDRLGVAPPCKKGAKIGRVLDVGTGTGIWALNFGDEHPEAEVQNLPILALLYLIVPPNVTFEVDDLEDEWIFSRPFDYIHSRMMSGSIADWRVYLQNCFDNLNPGGYVEVQDIDLFIRSDDGTLKPDAPLMKWTNLLYDAMHELGRPYVEILSLKQILVEIGFEDVTLDVYKWPTNSWPKDARYKEIGMWSNENMAAGLEAFTMGPVTRAHGWSREEVDVLLVGVRRDINDRRIHAYWPTYCVVGRKPEKQNSSGES</sequence>
<dbReference type="Pfam" id="PF13489">
    <property type="entry name" value="Methyltransf_23"/>
    <property type="match status" value="1"/>
</dbReference>
<dbReference type="PANTHER" id="PTHR43591:SF31">
    <property type="entry name" value="LAEA-LIKE, PUTATIVE (AFU_ORTHOLOGUE AFUA_8G01930)-RELATED"/>
    <property type="match status" value="1"/>
</dbReference>
<evidence type="ECO:0000313" key="3">
    <source>
        <dbReference type="EMBL" id="KAF6837122.1"/>
    </source>
</evidence>
<reference evidence="3" key="1">
    <citation type="journal article" date="2020" name="Phytopathology">
        <title>Genome Sequence Resources of Colletotrichum truncatum, C. plurivorum, C. musicola, and C. sojae: Four Species Pathogenic to Soybean (Glycine max).</title>
        <authorList>
            <person name="Rogerio F."/>
            <person name="Boufleur T.R."/>
            <person name="Ciampi-Guillardi M."/>
            <person name="Sukno S.A."/>
            <person name="Thon M.R."/>
            <person name="Massola Junior N.S."/>
            <person name="Baroncelli R."/>
        </authorList>
    </citation>
    <scope>NUCLEOTIDE SEQUENCE</scope>
    <source>
        <strain evidence="3">LFN00145</strain>
    </source>
</reference>
<dbReference type="PANTHER" id="PTHR43591">
    <property type="entry name" value="METHYLTRANSFERASE"/>
    <property type="match status" value="1"/>
</dbReference>
<accession>A0A8H6NKM7</accession>
<comment type="similarity">
    <text evidence="1">Belongs to the methyltransferase superfamily. LaeA methyltransferase family.</text>
</comment>
<dbReference type="SUPFAM" id="SSF53335">
    <property type="entry name" value="S-adenosyl-L-methionine-dependent methyltransferases"/>
    <property type="match status" value="1"/>
</dbReference>